<protein>
    <submittedName>
        <fullName evidence="1">Uncharacterized protein</fullName>
    </submittedName>
</protein>
<name>A0A194AN94_PINFU</name>
<proteinExistence type="predicted"/>
<accession>A0A194AN94</accession>
<dbReference type="EMBL" id="GELH01000574">
    <property type="protein sequence ID" value="JAS03698.1"/>
    <property type="molecule type" value="Transcribed_RNA"/>
</dbReference>
<evidence type="ECO:0000313" key="1">
    <source>
        <dbReference type="EMBL" id="JAS03698.1"/>
    </source>
</evidence>
<organism evidence="1">
    <name type="scientific">Pinctada fucata</name>
    <name type="common">Akoya pearl oyster</name>
    <name type="synonym">Pinctada imbricata fucata</name>
    <dbReference type="NCBI Taxonomy" id="50426"/>
    <lineage>
        <taxon>Eukaryota</taxon>
        <taxon>Metazoa</taxon>
        <taxon>Spiralia</taxon>
        <taxon>Lophotrochozoa</taxon>
        <taxon>Mollusca</taxon>
        <taxon>Bivalvia</taxon>
        <taxon>Autobranchia</taxon>
        <taxon>Pteriomorphia</taxon>
        <taxon>Pterioida</taxon>
        <taxon>Pterioidea</taxon>
        <taxon>Pteriidae</taxon>
        <taxon>Pinctada</taxon>
    </lineage>
</organism>
<sequence length="130" mass="14323">MTFRRNGTREEATCTNNDKDIMEFQTEPEKDSTYDIPKSSMPQRSNNAYSVVVKSSGQRPVAGEISDREYVAMSVSSKGGMEIDHENDLYVLPSDVQGASGGVETNMIEQGGNKVTHTYSNISMGPYENV</sequence>
<dbReference type="AlphaFoldDB" id="A0A194AN94"/>
<reference evidence="1" key="1">
    <citation type="submission" date="2016-03" db="EMBL/GenBank/DDBJ databases">
        <authorList>
            <person name="Ploux O."/>
        </authorList>
    </citation>
    <scope>NUCLEOTIDE SEQUENCE</scope>
    <source>
        <tissue evidence="1">Mantle</tissue>
    </source>
</reference>
<dbReference type="EMBL" id="GELH01000573">
    <property type="protein sequence ID" value="JAS03699.1"/>
    <property type="molecule type" value="Transcribed_RNA"/>
</dbReference>